<comment type="similarity">
    <text evidence="1 2">Belongs to the small heat shock protein (HSP20) family.</text>
</comment>
<dbReference type="Proteomes" id="UP000318538">
    <property type="component" value="Chromosome"/>
</dbReference>
<accession>A0A517N499</accession>
<dbReference type="OrthoDB" id="9792695at2"/>
<dbReference type="Gene3D" id="2.60.40.790">
    <property type="match status" value="1"/>
</dbReference>
<protein>
    <submittedName>
        <fullName evidence="4">Spore protein SP21</fullName>
    </submittedName>
</protein>
<organism evidence="4 5">
    <name type="scientific">Rubripirellula lacrimiformis</name>
    <dbReference type="NCBI Taxonomy" id="1930273"/>
    <lineage>
        <taxon>Bacteria</taxon>
        <taxon>Pseudomonadati</taxon>
        <taxon>Planctomycetota</taxon>
        <taxon>Planctomycetia</taxon>
        <taxon>Pirellulales</taxon>
        <taxon>Pirellulaceae</taxon>
        <taxon>Rubripirellula</taxon>
    </lineage>
</organism>
<dbReference type="AlphaFoldDB" id="A0A517N499"/>
<name>A0A517N499_9BACT</name>
<proteinExistence type="inferred from homology"/>
<evidence type="ECO:0000313" key="4">
    <source>
        <dbReference type="EMBL" id="QDT01954.1"/>
    </source>
</evidence>
<evidence type="ECO:0000256" key="2">
    <source>
        <dbReference type="RuleBase" id="RU003616"/>
    </source>
</evidence>
<evidence type="ECO:0000313" key="5">
    <source>
        <dbReference type="Proteomes" id="UP000318538"/>
    </source>
</evidence>
<dbReference type="InterPro" id="IPR031107">
    <property type="entry name" value="Small_HSP"/>
</dbReference>
<dbReference type="Pfam" id="PF00011">
    <property type="entry name" value="HSP20"/>
    <property type="match status" value="1"/>
</dbReference>
<dbReference type="PROSITE" id="PS01031">
    <property type="entry name" value="SHSP"/>
    <property type="match status" value="1"/>
</dbReference>
<reference evidence="4 5" key="1">
    <citation type="submission" date="2019-02" db="EMBL/GenBank/DDBJ databases">
        <title>Deep-cultivation of Planctomycetes and their phenomic and genomic characterization uncovers novel biology.</title>
        <authorList>
            <person name="Wiegand S."/>
            <person name="Jogler M."/>
            <person name="Boedeker C."/>
            <person name="Pinto D."/>
            <person name="Vollmers J."/>
            <person name="Rivas-Marin E."/>
            <person name="Kohn T."/>
            <person name="Peeters S.H."/>
            <person name="Heuer A."/>
            <person name="Rast P."/>
            <person name="Oberbeckmann S."/>
            <person name="Bunk B."/>
            <person name="Jeske O."/>
            <person name="Meyerdierks A."/>
            <person name="Storesund J.E."/>
            <person name="Kallscheuer N."/>
            <person name="Luecker S."/>
            <person name="Lage O.M."/>
            <person name="Pohl T."/>
            <person name="Merkel B.J."/>
            <person name="Hornburger P."/>
            <person name="Mueller R.-W."/>
            <person name="Bruemmer F."/>
            <person name="Labrenz M."/>
            <person name="Spormann A.M."/>
            <person name="Op den Camp H."/>
            <person name="Overmann J."/>
            <person name="Amann R."/>
            <person name="Jetten M.S.M."/>
            <person name="Mascher T."/>
            <person name="Medema M.H."/>
            <person name="Devos D.P."/>
            <person name="Kaster A.-K."/>
            <person name="Ovreas L."/>
            <person name="Rohde M."/>
            <person name="Galperin M.Y."/>
            <person name="Jogler C."/>
        </authorList>
    </citation>
    <scope>NUCLEOTIDE SEQUENCE [LARGE SCALE GENOMIC DNA]</scope>
    <source>
        <strain evidence="4 5">K22_7</strain>
    </source>
</reference>
<dbReference type="PANTHER" id="PTHR11527">
    <property type="entry name" value="HEAT-SHOCK PROTEIN 20 FAMILY MEMBER"/>
    <property type="match status" value="1"/>
</dbReference>
<evidence type="ECO:0000256" key="1">
    <source>
        <dbReference type="PROSITE-ProRule" id="PRU00285"/>
    </source>
</evidence>
<keyword evidence="5" id="KW-1185">Reference proteome</keyword>
<dbReference type="RefSeq" id="WP_145167747.1">
    <property type="nucleotide sequence ID" value="NZ_CP036525.1"/>
</dbReference>
<dbReference type="KEGG" id="rlc:K227x_03240"/>
<gene>
    <name evidence="4" type="primary">hspA_1</name>
    <name evidence="4" type="ORF">K227x_03240</name>
</gene>
<dbReference type="InterPro" id="IPR008978">
    <property type="entry name" value="HSP20-like_chaperone"/>
</dbReference>
<dbReference type="InterPro" id="IPR002068">
    <property type="entry name" value="A-crystallin/Hsp20_dom"/>
</dbReference>
<sequence length="107" mass="12011">MFQPRFDITESENELTLYGDLPGVMQDDLDIRYENEQLVIAGRVEPRNATMQVLRREYGVGDFRRAFTIGESIDADAINAEVHNGVLVVHLPKAEAAKPKRIAVKAV</sequence>
<feature type="domain" description="SHSP" evidence="3">
    <location>
        <begin position="1"/>
        <end position="107"/>
    </location>
</feature>
<dbReference type="EMBL" id="CP036525">
    <property type="protein sequence ID" value="QDT01954.1"/>
    <property type="molecule type" value="Genomic_DNA"/>
</dbReference>
<dbReference type="CDD" id="cd06464">
    <property type="entry name" value="ACD_sHsps-like"/>
    <property type="match status" value="1"/>
</dbReference>
<dbReference type="SUPFAM" id="SSF49764">
    <property type="entry name" value="HSP20-like chaperones"/>
    <property type="match status" value="1"/>
</dbReference>
<evidence type="ECO:0000259" key="3">
    <source>
        <dbReference type="PROSITE" id="PS01031"/>
    </source>
</evidence>